<dbReference type="Proteomes" id="UP000008181">
    <property type="component" value="Chromosome 5"/>
</dbReference>
<dbReference type="PANTHER" id="PTHR43591">
    <property type="entry name" value="METHYLTRANSFERASE"/>
    <property type="match status" value="1"/>
</dbReference>
<dbReference type="PANTHER" id="PTHR43591:SF10">
    <property type="entry name" value="ABC TRANSMEMBRANE TYPE-1 DOMAIN-CONTAINING PROTEIN-RELATED"/>
    <property type="match status" value="1"/>
</dbReference>
<dbReference type="KEGG" id="ttt:THITE_2121946"/>
<dbReference type="EMBL" id="CP003013">
    <property type="protein sequence ID" value="AEO70463.1"/>
    <property type="molecule type" value="Genomic_DNA"/>
</dbReference>
<dbReference type="AlphaFoldDB" id="G2RFI0"/>
<sequence>MAEPSPASPPRTNETDEATAQPAGSSTAAAILPASHWESVCYLTPHRGYRSSFCSPDWRLAKHGSAFCVQIALEPEGDDADSGYNDVLSSTASLASSILHYRTVHGRTYHASIGNADAWEPNDDMHAESMDIHHHMSTLMLGDKLFLAPIGPNPKRVLDIGTGTGIWAIDFADAYPGTEVIGTDLSPMQPAWVPPNVKWELDDANLDWTWGDNTMDFIHARMLVGNIVDWRKFYRDAFRCCKPGGWMESHEASLLWRSDVGIREDSAMGQWGHVFQEAGRKIGRTFRLVDDELQQKYMAEAGFVDIVVKDIKCPSGDWPKDEKQKELGLFARLALLSDLNGYILHIWGSVMGWTPEEIAVYAAHMRRELSDPKIQPWFLRRVVYGRKPETS</sequence>
<organism evidence="3 4">
    <name type="scientific">Thermothielavioides terrestris (strain ATCC 38088 / NRRL 8126)</name>
    <name type="common">Thielavia terrestris</name>
    <dbReference type="NCBI Taxonomy" id="578455"/>
    <lineage>
        <taxon>Eukaryota</taxon>
        <taxon>Fungi</taxon>
        <taxon>Dikarya</taxon>
        <taxon>Ascomycota</taxon>
        <taxon>Pezizomycotina</taxon>
        <taxon>Sordariomycetes</taxon>
        <taxon>Sordariomycetidae</taxon>
        <taxon>Sordariales</taxon>
        <taxon>Chaetomiaceae</taxon>
        <taxon>Thermothielavioides</taxon>
        <taxon>Thermothielavioides terrestris</taxon>
    </lineage>
</organism>
<dbReference type="InterPro" id="IPR029063">
    <property type="entry name" value="SAM-dependent_MTases_sf"/>
</dbReference>
<evidence type="ECO:0000313" key="3">
    <source>
        <dbReference type="EMBL" id="AEO70463.1"/>
    </source>
</evidence>
<feature type="region of interest" description="Disordered" evidence="2">
    <location>
        <begin position="1"/>
        <end position="26"/>
    </location>
</feature>
<reference evidence="3 4" key="1">
    <citation type="journal article" date="2011" name="Nat. Biotechnol.">
        <title>Comparative genomic analysis of the thermophilic biomass-degrading fungi Myceliophthora thermophila and Thielavia terrestris.</title>
        <authorList>
            <person name="Berka R.M."/>
            <person name="Grigoriev I.V."/>
            <person name="Otillar R."/>
            <person name="Salamov A."/>
            <person name="Grimwood J."/>
            <person name="Reid I."/>
            <person name="Ishmael N."/>
            <person name="John T."/>
            <person name="Darmond C."/>
            <person name="Moisan M.-C."/>
            <person name="Henrissat B."/>
            <person name="Coutinho P.M."/>
            <person name="Lombard V."/>
            <person name="Natvig D.O."/>
            <person name="Lindquist E."/>
            <person name="Schmutz J."/>
            <person name="Lucas S."/>
            <person name="Harris P."/>
            <person name="Powlowski J."/>
            <person name="Bellemare A."/>
            <person name="Taylor D."/>
            <person name="Butler G."/>
            <person name="de Vries R.P."/>
            <person name="Allijn I.E."/>
            <person name="van den Brink J."/>
            <person name="Ushinsky S."/>
            <person name="Storms R."/>
            <person name="Powell A.J."/>
            <person name="Paulsen I.T."/>
            <person name="Elbourne L.D.H."/>
            <person name="Baker S.E."/>
            <person name="Magnuson J."/>
            <person name="LaBoissiere S."/>
            <person name="Clutterbuck A.J."/>
            <person name="Martinez D."/>
            <person name="Wogulis M."/>
            <person name="de Leon A.L."/>
            <person name="Rey M.W."/>
            <person name="Tsang A."/>
        </authorList>
    </citation>
    <scope>NUCLEOTIDE SEQUENCE [LARGE SCALE GENOMIC DNA]</scope>
    <source>
        <strain evidence="4">ATCC 38088 / NRRL 8126</strain>
    </source>
</reference>
<gene>
    <name evidence="3" type="ORF">THITE_2121946</name>
</gene>
<dbReference type="GeneID" id="11522909"/>
<evidence type="ECO:0000256" key="1">
    <source>
        <dbReference type="ARBA" id="ARBA00038158"/>
    </source>
</evidence>
<dbReference type="GO" id="GO:0008168">
    <property type="term" value="F:methyltransferase activity"/>
    <property type="evidence" value="ECO:0007669"/>
    <property type="project" value="TreeGrafter"/>
</dbReference>
<dbReference type="OrthoDB" id="2013972at2759"/>
<proteinExistence type="inferred from homology"/>
<dbReference type="SUPFAM" id="SSF53335">
    <property type="entry name" value="S-adenosyl-L-methionine-dependent methyltransferases"/>
    <property type="match status" value="1"/>
</dbReference>
<comment type="similarity">
    <text evidence="1">Belongs to the methyltransferase superfamily. LaeA methyltransferase family.</text>
</comment>
<name>G2RFI0_THETT</name>
<dbReference type="eggNOG" id="ENOG502QSKG">
    <property type="taxonomic scope" value="Eukaryota"/>
</dbReference>
<dbReference type="Pfam" id="PF13489">
    <property type="entry name" value="Methyltransf_23"/>
    <property type="match status" value="1"/>
</dbReference>
<evidence type="ECO:0008006" key="5">
    <source>
        <dbReference type="Google" id="ProtNLM"/>
    </source>
</evidence>
<evidence type="ECO:0000256" key="2">
    <source>
        <dbReference type="SAM" id="MobiDB-lite"/>
    </source>
</evidence>
<dbReference type="Gene3D" id="3.40.50.150">
    <property type="entry name" value="Vaccinia Virus protein VP39"/>
    <property type="match status" value="1"/>
</dbReference>
<evidence type="ECO:0000313" key="4">
    <source>
        <dbReference type="Proteomes" id="UP000008181"/>
    </source>
</evidence>
<keyword evidence="4" id="KW-1185">Reference proteome</keyword>
<protein>
    <recommendedName>
        <fullName evidence="5">S-adenosyl-L-methionine-dependent methyltransferase</fullName>
    </recommendedName>
</protein>
<accession>G2RFI0</accession>
<dbReference type="CDD" id="cd02440">
    <property type="entry name" value="AdoMet_MTases"/>
    <property type="match status" value="1"/>
</dbReference>
<dbReference type="HOGENOM" id="CLU_010595_0_0_1"/>
<dbReference type="RefSeq" id="XP_003656799.1">
    <property type="nucleotide sequence ID" value="XM_003656751.1"/>
</dbReference>